<name>A0AAV1GQG9_XYRNO</name>
<organism evidence="1 2">
    <name type="scientific">Xyrichtys novacula</name>
    <name type="common">Pearly razorfish</name>
    <name type="synonym">Hemipteronotus novacula</name>
    <dbReference type="NCBI Taxonomy" id="13765"/>
    <lineage>
        <taxon>Eukaryota</taxon>
        <taxon>Metazoa</taxon>
        <taxon>Chordata</taxon>
        <taxon>Craniata</taxon>
        <taxon>Vertebrata</taxon>
        <taxon>Euteleostomi</taxon>
        <taxon>Actinopterygii</taxon>
        <taxon>Neopterygii</taxon>
        <taxon>Teleostei</taxon>
        <taxon>Neoteleostei</taxon>
        <taxon>Acanthomorphata</taxon>
        <taxon>Eupercaria</taxon>
        <taxon>Labriformes</taxon>
        <taxon>Labridae</taxon>
        <taxon>Xyrichtys</taxon>
    </lineage>
</organism>
<dbReference type="EMBL" id="OY660879">
    <property type="protein sequence ID" value="CAJ1075046.1"/>
    <property type="molecule type" value="Genomic_DNA"/>
</dbReference>
<proteinExistence type="predicted"/>
<dbReference type="AlphaFoldDB" id="A0AAV1GQG9"/>
<gene>
    <name evidence="1" type="ORF">XNOV1_A005064</name>
</gene>
<reference evidence="1" key="1">
    <citation type="submission" date="2023-08" db="EMBL/GenBank/DDBJ databases">
        <authorList>
            <person name="Alioto T."/>
            <person name="Alioto T."/>
            <person name="Gomez Garrido J."/>
        </authorList>
    </citation>
    <scope>NUCLEOTIDE SEQUENCE</scope>
</reference>
<protein>
    <submittedName>
        <fullName evidence="1">Uncharacterized protein</fullName>
    </submittedName>
</protein>
<accession>A0AAV1GQG9</accession>
<evidence type="ECO:0000313" key="1">
    <source>
        <dbReference type="EMBL" id="CAJ1075046.1"/>
    </source>
</evidence>
<evidence type="ECO:0000313" key="2">
    <source>
        <dbReference type="Proteomes" id="UP001178508"/>
    </source>
</evidence>
<sequence>MQHHGKLFMLDVLLGNWFQQVKQVGVQTLRKLLLLAAVRKSTSGQACSQDEKMYS</sequence>
<dbReference type="Proteomes" id="UP001178508">
    <property type="component" value="Chromosome 16"/>
</dbReference>
<keyword evidence="2" id="KW-1185">Reference proteome</keyword>